<accession>A0A8J4XTR0</accession>
<dbReference type="OrthoDB" id="10258882at2759"/>
<dbReference type="PANTHER" id="PTHR10507:SF0">
    <property type="entry name" value="CELL DIVISION CONTROL PROTEIN 45 HOMOLOG"/>
    <property type="match status" value="1"/>
</dbReference>
<gene>
    <name evidence="6" type="primary">CDC45</name>
    <name evidence="6" type="ORF">GWK47_019945</name>
</gene>
<evidence type="ECO:0000256" key="4">
    <source>
        <dbReference type="ARBA" id="ARBA00023242"/>
    </source>
</evidence>
<dbReference type="GO" id="GO:0031261">
    <property type="term" value="C:DNA replication preinitiation complex"/>
    <property type="evidence" value="ECO:0007669"/>
    <property type="project" value="TreeGrafter"/>
</dbReference>
<comment type="subcellular location">
    <subcellularLocation>
        <location evidence="1">Nucleus</location>
    </subcellularLocation>
</comment>
<evidence type="ECO:0000256" key="2">
    <source>
        <dbReference type="ARBA" id="ARBA00010727"/>
    </source>
</evidence>
<dbReference type="AlphaFoldDB" id="A0A8J4XTR0"/>
<keyword evidence="7" id="KW-1185">Reference proteome</keyword>
<protein>
    <submittedName>
        <fullName evidence="6">Cell division control protein 45</fullName>
    </submittedName>
</protein>
<evidence type="ECO:0000256" key="5">
    <source>
        <dbReference type="ARBA" id="ARBA00023306"/>
    </source>
</evidence>
<evidence type="ECO:0000256" key="3">
    <source>
        <dbReference type="ARBA" id="ARBA00022705"/>
    </source>
</evidence>
<dbReference type="GO" id="GO:0000727">
    <property type="term" value="P:double-strand break repair via break-induced replication"/>
    <property type="evidence" value="ECO:0007669"/>
    <property type="project" value="TreeGrafter"/>
</dbReference>
<dbReference type="Proteomes" id="UP000770661">
    <property type="component" value="Unassembled WGS sequence"/>
</dbReference>
<dbReference type="GO" id="GO:0003682">
    <property type="term" value="F:chromatin binding"/>
    <property type="evidence" value="ECO:0007669"/>
    <property type="project" value="TreeGrafter"/>
</dbReference>
<evidence type="ECO:0000313" key="6">
    <source>
        <dbReference type="EMBL" id="KAG0711761.1"/>
    </source>
</evidence>
<dbReference type="GO" id="GO:0003697">
    <property type="term" value="F:single-stranded DNA binding"/>
    <property type="evidence" value="ECO:0007669"/>
    <property type="project" value="TreeGrafter"/>
</dbReference>
<name>A0A8J4XTR0_CHIOP</name>
<comment type="caution">
    <text evidence="6">The sequence shown here is derived from an EMBL/GenBank/DDBJ whole genome shotgun (WGS) entry which is preliminary data.</text>
</comment>
<keyword evidence="3" id="KW-0235">DNA replication</keyword>
<proteinExistence type="inferred from homology"/>
<dbReference type="GO" id="GO:0051301">
    <property type="term" value="P:cell division"/>
    <property type="evidence" value="ECO:0007669"/>
    <property type="project" value="UniProtKB-KW"/>
</dbReference>
<evidence type="ECO:0000313" key="7">
    <source>
        <dbReference type="Proteomes" id="UP000770661"/>
    </source>
</evidence>
<evidence type="ECO:0000256" key="1">
    <source>
        <dbReference type="ARBA" id="ARBA00004123"/>
    </source>
</evidence>
<dbReference type="GO" id="GO:0006270">
    <property type="term" value="P:DNA replication initiation"/>
    <property type="evidence" value="ECO:0007669"/>
    <property type="project" value="InterPro"/>
</dbReference>
<keyword evidence="6" id="KW-0132">Cell division</keyword>
<dbReference type="InterPro" id="IPR003874">
    <property type="entry name" value="CDC45"/>
</dbReference>
<organism evidence="6 7">
    <name type="scientific">Chionoecetes opilio</name>
    <name type="common">Atlantic snow crab</name>
    <name type="synonym">Cancer opilio</name>
    <dbReference type="NCBI Taxonomy" id="41210"/>
    <lineage>
        <taxon>Eukaryota</taxon>
        <taxon>Metazoa</taxon>
        <taxon>Ecdysozoa</taxon>
        <taxon>Arthropoda</taxon>
        <taxon>Crustacea</taxon>
        <taxon>Multicrustacea</taxon>
        <taxon>Malacostraca</taxon>
        <taxon>Eumalacostraca</taxon>
        <taxon>Eucarida</taxon>
        <taxon>Decapoda</taxon>
        <taxon>Pleocyemata</taxon>
        <taxon>Brachyura</taxon>
        <taxon>Eubrachyura</taxon>
        <taxon>Majoidea</taxon>
        <taxon>Majidae</taxon>
        <taxon>Chionoecetes</taxon>
    </lineage>
</organism>
<dbReference type="GO" id="GO:1902977">
    <property type="term" value="P:mitotic DNA replication preinitiation complex assembly"/>
    <property type="evidence" value="ECO:0007669"/>
    <property type="project" value="TreeGrafter"/>
</dbReference>
<keyword evidence="5" id="KW-0131">Cell cycle</keyword>
<keyword evidence="4" id="KW-0539">Nucleus</keyword>
<reference evidence="6" key="1">
    <citation type="submission" date="2020-07" db="EMBL/GenBank/DDBJ databases">
        <title>The High-quality genome of the commercially important snow crab, Chionoecetes opilio.</title>
        <authorList>
            <person name="Jeong J.-H."/>
            <person name="Ryu S."/>
        </authorList>
    </citation>
    <scope>NUCLEOTIDE SEQUENCE</scope>
    <source>
        <strain evidence="6">MADBK_172401_WGS</strain>
        <tissue evidence="6">Digestive gland</tissue>
    </source>
</reference>
<dbReference type="GO" id="GO:0003688">
    <property type="term" value="F:DNA replication origin binding"/>
    <property type="evidence" value="ECO:0007669"/>
    <property type="project" value="TreeGrafter"/>
</dbReference>
<comment type="similarity">
    <text evidence="2">Belongs to the CDC45 family.</text>
</comment>
<dbReference type="EMBL" id="JACEEZ010023061">
    <property type="protein sequence ID" value="KAG0711761.1"/>
    <property type="molecule type" value="Genomic_DNA"/>
</dbReference>
<dbReference type="Pfam" id="PF02724">
    <property type="entry name" value="CDC45"/>
    <property type="match status" value="1"/>
</dbReference>
<sequence length="298" mass="33124">MRHSPHLATALRLWTVKGEKRLYELLAEMGLPLAQCRQLYCGMDVALRHGLQAMLEDKAEKYDLKNLSFMTFSVALGFRARMSAADYVHAASALLERPDTEDTAATAFLDATDVLDVTKSEVLERGIGVRKQQLEAIYRQVQTLVDMNQIISAGPFLYATVIQVGCVRAVSSIYFTKHSLHLQGTPDARFFASPHSLNHLANFTLRAHVSATRSRKSRALPLILTTPDVRHPEPDHCLVCGIPPIAEGAHKNLLGKAFEQAAEKTSAKADLDFFDTNVIRLSVEDRSKFFDTLISLMS</sequence>
<dbReference type="PANTHER" id="PTHR10507">
    <property type="entry name" value="CDC45-RELATED PROTEIN"/>
    <property type="match status" value="1"/>
</dbReference>